<dbReference type="GO" id="GO:0005886">
    <property type="term" value="C:plasma membrane"/>
    <property type="evidence" value="ECO:0007669"/>
    <property type="project" value="UniProtKB-SubCell"/>
</dbReference>
<evidence type="ECO:0000313" key="22">
    <source>
        <dbReference type="EMBL" id="KXT40783.1"/>
    </source>
</evidence>
<dbReference type="InterPro" id="IPR018062">
    <property type="entry name" value="HTH_AraC-typ_CS"/>
</dbReference>
<dbReference type="InterPro" id="IPR003661">
    <property type="entry name" value="HisK_dim/P_dom"/>
</dbReference>
<dbReference type="PROSITE" id="PS50110">
    <property type="entry name" value="RESPONSE_REGULATORY"/>
    <property type="match status" value="1"/>
</dbReference>
<evidence type="ECO:0000256" key="5">
    <source>
        <dbReference type="ARBA" id="ARBA00022553"/>
    </source>
</evidence>
<dbReference type="InterPro" id="IPR011006">
    <property type="entry name" value="CheY-like_superfamily"/>
</dbReference>
<dbReference type="SUPFAM" id="SSF101898">
    <property type="entry name" value="NHL repeat"/>
    <property type="match status" value="1"/>
</dbReference>
<keyword evidence="8 22" id="KW-0418">Kinase</keyword>
<dbReference type="Pfam" id="PF07495">
    <property type="entry name" value="Y_Y_Y"/>
    <property type="match status" value="1"/>
</dbReference>
<keyword evidence="5 15" id="KW-0597">Phosphoprotein</keyword>
<dbReference type="Proteomes" id="UP000070319">
    <property type="component" value="Unassembled WGS sequence"/>
</dbReference>
<feature type="transmembrane region" description="Helical" evidence="17">
    <location>
        <begin position="784"/>
        <end position="805"/>
    </location>
</feature>
<dbReference type="PATRIC" id="fig|329854.7.peg.5153"/>
<evidence type="ECO:0000256" key="14">
    <source>
        <dbReference type="ARBA" id="ARBA00023163"/>
    </source>
</evidence>
<keyword evidence="17" id="KW-0812">Transmembrane</keyword>
<evidence type="ECO:0000256" key="12">
    <source>
        <dbReference type="ARBA" id="ARBA00023125"/>
    </source>
</evidence>
<dbReference type="CDD" id="cd00082">
    <property type="entry name" value="HisKA"/>
    <property type="match status" value="1"/>
</dbReference>
<comment type="catalytic activity">
    <reaction evidence="1">
        <text>ATP + protein L-histidine = ADP + protein N-phospho-L-histidine.</text>
        <dbReference type="EC" id="2.7.13.3"/>
    </reaction>
</comment>
<protein>
    <recommendedName>
        <fullName evidence="3">histidine kinase</fullName>
        <ecNumber evidence="3">2.7.13.3</ecNumber>
    </recommendedName>
</protein>
<keyword evidence="11" id="KW-0805">Transcription regulation</keyword>
<evidence type="ECO:0000256" key="9">
    <source>
        <dbReference type="ARBA" id="ARBA00022840"/>
    </source>
</evidence>
<dbReference type="SUPFAM" id="SSF47384">
    <property type="entry name" value="Homodimeric domain of signal transducing histidine kinase"/>
    <property type="match status" value="1"/>
</dbReference>
<dbReference type="Gene3D" id="2.60.40.10">
    <property type="entry name" value="Immunoglobulins"/>
    <property type="match status" value="1"/>
</dbReference>
<dbReference type="InterPro" id="IPR003594">
    <property type="entry name" value="HATPase_dom"/>
</dbReference>
<dbReference type="Pfam" id="PF02518">
    <property type="entry name" value="HATPase_c"/>
    <property type="match status" value="1"/>
</dbReference>
<evidence type="ECO:0000256" key="2">
    <source>
        <dbReference type="ARBA" id="ARBA00004236"/>
    </source>
</evidence>
<dbReference type="SMART" id="SM00448">
    <property type="entry name" value="REC"/>
    <property type="match status" value="1"/>
</dbReference>
<keyword evidence="18" id="KW-0732">Signal</keyword>
<evidence type="ECO:0000259" key="21">
    <source>
        <dbReference type="PROSITE" id="PS50110"/>
    </source>
</evidence>
<evidence type="ECO:0000256" key="10">
    <source>
        <dbReference type="ARBA" id="ARBA00023012"/>
    </source>
</evidence>
<dbReference type="Gene3D" id="2.130.10.10">
    <property type="entry name" value="YVTN repeat-like/Quinoprotein amine dehydrogenase"/>
    <property type="match status" value="2"/>
</dbReference>
<dbReference type="SMART" id="SM00342">
    <property type="entry name" value="HTH_ARAC"/>
    <property type="match status" value="1"/>
</dbReference>
<keyword evidence="14" id="KW-0804">Transcription</keyword>
<evidence type="ECO:0000313" key="23">
    <source>
        <dbReference type="Proteomes" id="UP000070319"/>
    </source>
</evidence>
<evidence type="ECO:0000259" key="20">
    <source>
        <dbReference type="PROSITE" id="PS50109"/>
    </source>
</evidence>
<evidence type="ECO:0000256" key="18">
    <source>
        <dbReference type="SAM" id="SignalP"/>
    </source>
</evidence>
<dbReference type="Pfam" id="PF07494">
    <property type="entry name" value="Reg_prop"/>
    <property type="match status" value="5"/>
</dbReference>
<dbReference type="SUPFAM" id="SSF55874">
    <property type="entry name" value="ATPase domain of HSP90 chaperone/DNA topoisomerase II/histidine kinase"/>
    <property type="match status" value="1"/>
</dbReference>
<dbReference type="CDD" id="cd17574">
    <property type="entry name" value="REC_OmpR"/>
    <property type="match status" value="1"/>
</dbReference>
<feature type="signal peptide" evidence="18">
    <location>
        <begin position="1"/>
        <end position="24"/>
    </location>
</feature>
<keyword evidence="9" id="KW-0067">ATP-binding</keyword>
<dbReference type="InterPro" id="IPR018060">
    <property type="entry name" value="HTH_AraC"/>
</dbReference>
<evidence type="ECO:0000256" key="3">
    <source>
        <dbReference type="ARBA" id="ARBA00012438"/>
    </source>
</evidence>
<evidence type="ECO:0000256" key="15">
    <source>
        <dbReference type="PROSITE-ProRule" id="PRU00169"/>
    </source>
</evidence>
<dbReference type="FunFam" id="3.40.50.2300:FF:000138">
    <property type="entry name" value="Two-component system sensor histidine kinase/response regulator"/>
    <property type="match status" value="1"/>
</dbReference>
<evidence type="ECO:0000256" key="4">
    <source>
        <dbReference type="ARBA" id="ARBA00022475"/>
    </source>
</evidence>
<dbReference type="InterPro" id="IPR011123">
    <property type="entry name" value="Y_Y_Y"/>
</dbReference>
<dbReference type="SUPFAM" id="SSF63829">
    <property type="entry name" value="Calcium-dependent phosphotriesterase"/>
    <property type="match status" value="1"/>
</dbReference>
<evidence type="ECO:0000256" key="11">
    <source>
        <dbReference type="ARBA" id="ARBA00023015"/>
    </source>
</evidence>
<name>A0A139KNM4_9BACE</name>
<comment type="caution">
    <text evidence="22">The sequence shown here is derived from an EMBL/GenBank/DDBJ whole genome shotgun (WGS) entry which is preliminary data.</text>
</comment>
<dbReference type="Gene3D" id="1.10.10.60">
    <property type="entry name" value="Homeodomain-like"/>
    <property type="match status" value="1"/>
</dbReference>
<sequence>MIMQRHSSLLILLVLLLFTTSSTAQPYILQHLSIEDGLSNNYVQDIAQDKRGCIWIATVLGLNRFDGLKFTTYKSTNSKLGNDALNTLLYNEEDDELWVGSNNGLYILDCSTEQFRQCTPPEDISINNISDLAPASNGGIWIVSHTGQIVHYNKEDEKYTSLSNQIKGKLKQSSWCAFDDGEGHLYIGHAQGGLSIINLENKTLRNLSNIPENPNSLPGNSVYTIYKDHLENIWVGTNQGLGLLNPKTDEFTIFKHESNNPHSLIADHIYDIKEMEDGNLWIASDIGGISILDLHNITFKSPQNVQFYNITATMDKYGLSSGNIRSLLQDKFGNIWIGNYSSGVDFISHTQPMFHILPYTTQGKEKQKNKPVWGLFQDSEGRIWLGGENEAVAFKNEKQLESFDITEYLARPYGQVFSFAEYSPGIFLLGIYDDGLLKLDTKSNRIERIKLDMSNIDILSFFKDDDGTIWVGAEYGIYTYKGGVIRKEEDITRQLSDKSIYGILRDRQGKLWIGSYAGRITIFDRDYKAVTRLDHNNGFKTNGINSLFMDSQGGVWAATRKGIGYIKDTSKPEEFELYGYSHGLEDTFVRSIQEDLQGNIWISTNNGISLWNKQKQQFENYDYRDGIPMGNFIEGSACCTPDGTLYFASLNGVCYFNPQSLTTDRQVAPVQIMECRHLNNQIESRRAEALIPITNGHIDLPYDQNSFRITFSISDYSQSGQVEYAYLIEGLENTWTNTLGESQITFRNISPGEYTFKVKARLRNQEWDDSHVATLKVYIHPPLWLTWYAKIFYILLVLLGIYSWFRFYKRKLLLESSLELEKKKSQNEQELNNERLRFYTNITHELRTPLTLILGPLEDLINDPKIPAFYGNKIKVIHSSALRLLNLINQILEFRKTETQNRKLTVAKGNLSSLVTETGLRYKELNRNEKVKFHINIAAKDAKIYFDTDVISTILNNLLSNAIKYTSEGEINLILRSADNGGNQYTEIIVSDTGYGIDAEALPHIFDRYYQAKGKHQASGTGIGLALVKSLADLHEGTLQVESEIGKGTTFTFRLLTENTYPNALHREEKETLAQEETEIAETVEEEKEEADTRPVVLVVEDNDDIREYIATSFSSNYRILTATNGKEGLEQAQKYIPDIIISDIMMPEMDGIELCKQVKEDIRTSHIPVILLTAKDSIQDKEEGYESGADSYLTKPFSAKLLNSRVHNLLESRKKLAFIVANRTKELKPEQQEETIKLNKLDEEFLTKFTTIVEENIDMEKMDMSFMMEKMNMSHSTLYRKIKSLTGMSGNELIRKIRLKNSLRLLMEEGHNISEAAYASGFNDLGYFRSCFREEYGMAPSEYIKQTIRTKE</sequence>
<dbReference type="PANTHER" id="PTHR43547:SF2">
    <property type="entry name" value="HYBRID SIGNAL TRANSDUCTION HISTIDINE KINASE C"/>
    <property type="match status" value="1"/>
</dbReference>
<dbReference type="PRINTS" id="PR00344">
    <property type="entry name" value="BCTRLSENSOR"/>
</dbReference>
<dbReference type="SMART" id="SM00388">
    <property type="entry name" value="HisKA"/>
    <property type="match status" value="1"/>
</dbReference>
<accession>A0A139KNM4</accession>
<dbReference type="PANTHER" id="PTHR43547">
    <property type="entry name" value="TWO-COMPONENT HISTIDINE KINASE"/>
    <property type="match status" value="1"/>
</dbReference>
<feature type="coiled-coil region" evidence="16">
    <location>
        <begin position="1066"/>
        <end position="1094"/>
    </location>
</feature>
<dbReference type="PROSITE" id="PS00041">
    <property type="entry name" value="HTH_ARAC_FAMILY_1"/>
    <property type="match status" value="1"/>
</dbReference>
<dbReference type="PROSITE" id="PS01124">
    <property type="entry name" value="HTH_ARAC_FAMILY_2"/>
    <property type="match status" value="1"/>
</dbReference>
<dbReference type="GO" id="GO:0043565">
    <property type="term" value="F:sequence-specific DNA binding"/>
    <property type="evidence" value="ECO:0007669"/>
    <property type="project" value="InterPro"/>
</dbReference>
<organism evidence="22">
    <name type="scientific">Bacteroides intestinalis</name>
    <dbReference type="NCBI Taxonomy" id="329854"/>
    <lineage>
        <taxon>Bacteria</taxon>
        <taxon>Pseudomonadati</taxon>
        <taxon>Bacteroidota</taxon>
        <taxon>Bacteroidia</taxon>
        <taxon>Bacteroidales</taxon>
        <taxon>Bacteroidaceae</taxon>
        <taxon>Bacteroides</taxon>
    </lineage>
</organism>
<dbReference type="SUPFAM" id="SSF52172">
    <property type="entry name" value="CheY-like"/>
    <property type="match status" value="1"/>
</dbReference>
<reference evidence="22 23" key="1">
    <citation type="submission" date="2016-02" db="EMBL/GenBank/DDBJ databases">
        <authorList>
            <person name="Wen L."/>
            <person name="He K."/>
            <person name="Yang H."/>
        </authorList>
    </citation>
    <scope>NUCLEOTIDE SEQUENCE [LARGE SCALE GENOMIC DNA]</scope>
    <source>
        <strain evidence="22 23">KLE1704</strain>
    </source>
</reference>
<proteinExistence type="predicted"/>
<dbReference type="Gene3D" id="3.40.50.2300">
    <property type="match status" value="1"/>
</dbReference>
<comment type="subcellular location">
    <subcellularLocation>
        <location evidence="2">Cell membrane</location>
    </subcellularLocation>
</comment>
<feature type="domain" description="Response regulatory" evidence="21">
    <location>
        <begin position="1096"/>
        <end position="1211"/>
    </location>
</feature>
<feature type="chain" id="PRO_5007486648" description="histidine kinase" evidence="18">
    <location>
        <begin position="25"/>
        <end position="1353"/>
    </location>
</feature>
<evidence type="ECO:0000256" key="13">
    <source>
        <dbReference type="ARBA" id="ARBA00023136"/>
    </source>
</evidence>
<dbReference type="GO" id="GO:0005524">
    <property type="term" value="F:ATP binding"/>
    <property type="evidence" value="ECO:0007669"/>
    <property type="project" value="UniProtKB-KW"/>
</dbReference>
<dbReference type="SUPFAM" id="SSF46689">
    <property type="entry name" value="Homeodomain-like"/>
    <property type="match status" value="1"/>
</dbReference>
<dbReference type="SMART" id="SM00387">
    <property type="entry name" value="HATPase_c"/>
    <property type="match status" value="1"/>
</dbReference>
<dbReference type="InterPro" id="IPR011110">
    <property type="entry name" value="Reg_prop"/>
</dbReference>
<dbReference type="Pfam" id="PF12833">
    <property type="entry name" value="HTH_18"/>
    <property type="match status" value="1"/>
</dbReference>
<dbReference type="InterPro" id="IPR001789">
    <property type="entry name" value="Sig_transdc_resp-reg_receiver"/>
</dbReference>
<gene>
    <name evidence="22" type="ORF">HMPREF2531_05081</name>
</gene>
<dbReference type="FunFam" id="3.30.565.10:FF:000023">
    <property type="entry name" value="PAS domain-containing sensor histidine kinase"/>
    <property type="match status" value="1"/>
</dbReference>
<evidence type="ECO:0000256" key="17">
    <source>
        <dbReference type="SAM" id="Phobius"/>
    </source>
</evidence>
<dbReference type="GO" id="GO:0003700">
    <property type="term" value="F:DNA-binding transcription factor activity"/>
    <property type="evidence" value="ECO:0007669"/>
    <property type="project" value="InterPro"/>
</dbReference>
<dbReference type="InterPro" id="IPR036890">
    <property type="entry name" value="HATPase_C_sf"/>
</dbReference>
<dbReference type="InterPro" id="IPR005467">
    <property type="entry name" value="His_kinase_dom"/>
</dbReference>
<evidence type="ECO:0000259" key="19">
    <source>
        <dbReference type="PROSITE" id="PS01124"/>
    </source>
</evidence>
<dbReference type="PROSITE" id="PS50109">
    <property type="entry name" value="HIS_KIN"/>
    <property type="match status" value="1"/>
</dbReference>
<keyword evidence="4" id="KW-1003">Cell membrane</keyword>
<evidence type="ECO:0000256" key="7">
    <source>
        <dbReference type="ARBA" id="ARBA00022741"/>
    </source>
</evidence>
<dbReference type="EC" id="2.7.13.3" evidence="3"/>
<dbReference type="Pfam" id="PF00512">
    <property type="entry name" value="HisKA"/>
    <property type="match status" value="1"/>
</dbReference>
<dbReference type="GO" id="GO:0000155">
    <property type="term" value="F:phosphorelay sensor kinase activity"/>
    <property type="evidence" value="ECO:0007669"/>
    <property type="project" value="InterPro"/>
</dbReference>
<dbReference type="FunFam" id="1.10.287.130:FF:000034">
    <property type="entry name" value="Two-component system sensor histidine kinase/response regulator"/>
    <property type="match status" value="1"/>
</dbReference>
<keyword evidence="6" id="KW-0808">Transferase</keyword>
<keyword evidence="12" id="KW-0238">DNA-binding</keyword>
<keyword evidence="10" id="KW-0902">Two-component regulatory system</keyword>
<feature type="domain" description="HTH araC/xylS-type" evidence="19">
    <location>
        <begin position="1248"/>
        <end position="1347"/>
    </location>
</feature>
<evidence type="ECO:0000256" key="6">
    <source>
        <dbReference type="ARBA" id="ARBA00022679"/>
    </source>
</evidence>
<evidence type="ECO:0000256" key="1">
    <source>
        <dbReference type="ARBA" id="ARBA00000085"/>
    </source>
</evidence>
<keyword evidence="7" id="KW-0547">Nucleotide-binding</keyword>
<dbReference type="Gene3D" id="3.30.565.10">
    <property type="entry name" value="Histidine kinase-like ATPase, C-terminal domain"/>
    <property type="match status" value="1"/>
</dbReference>
<evidence type="ECO:0000256" key="8">
    <source>
        <dbReference type="ARBA" id="ARBA00022777"/>
    </source>
</evidence>
<keyword evidence="17" id="KW-1133">Transmembrane helix</keyword>
<dbReference type="EMBL" id="LTDF01000176">
    <property type="protein sequence ID" value="KXT40783.1"/>
    <property type="molecule type" value="Genomic_DNA"/>
</dbReference>
<dbReference type="InterPro" id="IPR013783">
    <property type="entry name" value="Ig-like_fold"/>
</dbReference>
<keyword evidence="16" id="KW-0175">Coiled coil</keyword>
<dbReference type="InterPro" id="IPR036097">
    <property type="entry name" value="HisK_dim/P_sf"/>
</dbReference>
<feature type="modified residue" description="4-aspartylphosphate" evidence="15">
    <location>
        <position position="1144"/>
    </location>
</feature>
<dbReference type="Gene3D" id="1.10.287.130">
    <property type="match status" value="1"/>
</dbReference>
<dbReference type="Pfam" id="PF00072">
    <property type="entry name" value="Response_reg"/>
    <property type="match status" value="1"/>
</dbReference>
<feature type="domain" description="Histidine kinase" evidence="20">
    <location>
        <begin position="841"/>
        <end position="1059"/>
    </location>
</feature>
<keyword evidence="13 17" id="KW-0472">Membrane</keyword>
<dbReference type="InterPro" id="IPR004358">
    <property type="entry name" value="Sig_transdc_His_kin-like_C"/>
</dbReference>
<evidence type="ECO:0000256" key="16">
    <source>
        <dbReference type="SAM" id="Coils"/>
    </source>
</evidence>
<dbReference type="InterPro" id="IPR015943">
    <property type="entry name" value="WD40/YVTN_repeat-like_dom_sf"/>
</dbReference>
<dbReference type="InterPro" id="IPR009057">
    <property type="entry name" value="Homeodomain-like_sf"/>
</dbReference>